<accession>A0A5Q2RN91</accession>
<keyword evidence="1" id="KW-1133">Transmembrane helix</keyword>
<keyword evidence="1" id="KW-0812">Transmembrane</keyword>
<sequence length="101" mass="10443">MAPDLDRSRRARPLVIGVLYATVPYSRGTVVVDGDAVLTADCASPVVGVWGSDEAASRADLARGRVERSCPAQARERVAIGVVLALAGAGGLVALRRASSR</sequence>
<dbReference type="EMBL" id="CP045851">
    <property type="protein sequence ID" value="QGG96874.1"/>
    <property type="molecule type" value="Genomic_DNA"/>
</dbReference>
<dbReference type="AlphaFoldDB" id="A0A5Q2RN91"/>
<dbReference type="KEGG" id="atq:GH723_18200"/>
<protein>
    <submittedName>
        <fullName evidence="2">Uncharacterized protein</fullName>
    </submittedName>
</protein>
<name>A0A5Q2RN91_9ACTN</name>
<evidence type="ECO:0000313" key="2">
    <source>
        <dbReference type="EMBL" id="QGG96874.1"/>
    </source>
</evidence>
<evidence type="ECO:0000256" key="1">
    <source>
        <dbReference type="SAM" id="Phobius"/>
    </source>
</evidence>
<evidence type="ECO:0000313" key="3">
    <source>
        <dbReference type="Proteomes" id="UP000334019"/>
    </source>
</evidence>
<dbReference type="Proteomes" id="UP000334019">
    <property type="component" value="Chromosome"/>
</dbReference>
<keyword evidence="3" id="KW-1185">Reference proteome</keyword>
<dbReference type="RefSeq" id="WP_153760976.1">
    <property type="nucleotide sequence ID" value="NZ_CP045851.1"/>
</dbReference>
<gene>
    <name evidence="2" type="ORF">GH723_18200</name>
</gene>
<proteinExistence type="predicted"/>
<reference evidence="2 3" key="1">
    <citation type="submission" date="2019-11" db="EMBL/GenBank/DDBJ databases">
        <authorList>
            <person name="He Y."/>
        </authorList>
    </citation>
    <scope>NUCLEOTIDE SEQUENCE [LARGE SCALE GENOMIC DNA]</scope>
    <source>
        <strain evidence="2 3">SCSIO 58843</strain>
    </source>
</reference>
<organism evidence="2 3">
    <name type="scientific">Actinomarinicola tropica</name>
    <dbReference type="NCBI Taxonomy" id="2789776"/>
    <lineage>
        <taxon>Bacteria</taxon>
        <taxon>Bacillati</taxon>
        <taxon>Actinomycetota</taxon>
        <taxon>Acidimicrobiia</taxon>
        <taxon>Acidimicrobiales</taxon>
        <taxon>Iamiaceae</taxon>
        <taxon>Actinomarinicola</taxon>
    </lineage>
</organism>
<keyword evidence="1" id="KW-0472">Membrane</keyword>
<feature type="transmembrane region" description="Helical" evidence="1">
    <location>
        <begin position="78"/>
        <end position="95"/>
    </location>
</feature>